<protein>
    <submittedName>
        <fullName evidence="1">GP63, leishmanolysin</fullName>
    </submittedName>
</protein>
<organism evidence="1 2">
    <name type="scientific">Leishmania tarentolae</name>
    <name type="common">Sauroleishmania tarentolae</name>
    <dbReference type="NCBI Taxonomy" id="5689"/>
    <lineage>
        <taxon>Eukaryota</taxon>
        <taxon>Discoba</taxon>
        <taxon>Euglenozoa</taxon>
        <taxon>Kinetoplastea</taxon>
        <taxon>Metakinetoplastina</taxon>
        <taxon>Trypanosomatida</taxon>
        <taxon>Trypanosomatidae</taxon>
        <taxon>Leishmaniinae</taxon>
        <taxon>Leishmania</taxon>
        <taxon>lizard Leishmania</taxon>
    </lineage>
</organism>
<name>A0A640L271_LEITA</name>
<accession>A0A640L271</accession>
<reference evidence="1" key="1">
    <citation type="submission" date="2019-11" db="EMBL/GenBank/DDBJ databases">
        <title>Leishmania tarentolae CDS.</title>
        <authorList>
            <person name="Goto Y."/>
            <person name="Yamagishi J."/>
        </authorList>
    </citation>
    <scope>NUCLEOTIDE SEQUENCE [LARGE SCALE GENOMIC DNA]</scope>
    <source>
        <strain evidence="1">Parrot Tar II</strain>
    </source>
</reference>
<evidence type="ECO:0000313" key="1">
    <source>
        <dbReference type="EMBL" id="GET93897.1"/>
    </source>
</evidence>
<dbReference type="EMBL" id="BLBS01000090">
    <property type="protein sequence ID" value="GET93897.1"/>
    <property type="molecule type" value="Genomic_DNA"/>
</dbReference>
<gene>
    <name evidence="1" type="ORF">LtaPh_9908101</name>
</gene>
<comment type="caution">
    <text evidence="1">The sequence shown here is derived from an EMBL/GenBank/DDBJ whole genome shotgun (WGS) entry which is preliminary data.</text>
</comment>
<dbReference type="VEuPathDB" id="TriTrypDB:LtaPh_9908101"/>
<dbReference type="AlphaFoldDB" id="A0A640L271"/>
<proteinExistence type="predicted"/>
<evidence type="ECO:0000313" key="2">
    <source>
        <dbReference type="Proteomes" id="UP000419144"/>
    </source>
</evidence>
<dbReference type="Proteomes" id="UP000419144">
    <property type="component" value="Unassembled WGS sequence"/>
</dbReference>
<sequence>MAGRGTTPCWGRCAAPPPTAPRGPACCRGCSGARAHRRAPTRQRCPQQVLLQRRQPRGAPGARRRCGTGACCCCRRTCLCECKRAVSCVVWGVEREGLYAVVCP</sequence>
<keyword evidence="2" id="KW-1185">Reference proteome</keyword>